<evidence type="ECO:0000313" key="2">
    <source>
        <dbReference type="Proteomes" id="UP000039865"/>
    </source>
</evidence>
<dbReference type="Proteomes" id="UP000039865">
    <property type="component" value="Unassembled WGS sequence"/>
</dbReference>
<gene>
    <name evidence="1" type="primary">Contig19006.g20165</name>
    <name evidence="1" type="ORF">STYLEM_5569</name>
</gene>
<keyword evidence="2" id="KW-1185">Reference proteome</keyword>
<dbReference type="InParanoid" id="A0A078A2V0"/>
<proteinExistence type="predicted"/>
<dbReference type="AlphaFoldDB" id="A0A078A2V0"/>
<reference evidence="1 2" key="1">
    <citation type="submission" date="2014-06" db="EMBL/GenBank/DDBJ databases">
        <authorList>
            <person name="Swart Estienne"/>
        </authorList>
    </citation>
    <scope>NUCLEOTIDE SEQUENCE [LARGE SCALE GENOMIC DNA]</scope>
    <source>
        <strain evidence="1 2">130c</strain>
    </source>
</reference>
<name>A0A078A2V0_STYLE</name>
<protein>
    <submittedName>
        <fullName evidence="1">Uncharacterized protein</fullName>
    </submittedName>
</protein>
<organism evidence="1 2">
    <name type="scientific">Stylonychia lemnae</name>
    <name type="common">Ciliate</name>
    <dbReference type="NCBI Taxonomy" id="5949"/>
    <lineage>
        <taxon>Eukaryota</taxon>
        <taxon>Sar</taxon>
        <taxon>Alveolata</taxon>
        <taxon>Ciliophora</taxon>
        <taxon>Intramacronucleata</taxon>
        <taxon>Spirotrichea</taxon>
        <taxon>Stichotrichia</taxon>
        <taxon>Sporadotrichida</taxon>
        <taxon>Oxytrichidae</taxon>
        <taxon>Stylonychinae</taxon>
        <taxon>Stylonychia</taxon>
    </lineage>
</organism>
<sequence length="100" mass="11661">MIVQLARQQDQWARNTSTETQTLGSALNLALNILFLCQLKPLSLVAKHSIIVERNKVMIKLHRFKYPLIIIQDLQAALILQYKLMIGRQIRKSYYKYVCS</sequence>
<accession>A0A078A2V0</accession>
<dbReference type="EMBL" id="CCKQ01005384">
    <property type="protein sequence ID" value="CDW76608.1"/>
    <property type="molecule type" value="Genomic_DNA"/>
</dbReference>
<evidence type="ECO:0000313" key="1">
    <source>
        <dbReference type="EMBL" id="CDW76608.1"/>
    </source>
</evidence>